<keyword evidence="3" id="KW-1185">Reference proteome</keyword>
<name>A0A6A1Q3N5_BALPH</name>
<protein>
    <submittedName>
        <fullName evidence="2">Uncharacterized protein</fullName>
    </submittedName>
</protein>
<accession>A0A6A1Q3N5</accession>
<sequence>MSAGRETQWNERGRAKQPRVCRERGGGEAPGTSMSRLNIYPYIIAWRCRERGSWGAVGRFGVVHNLVWRDLGSTGVRPQNVGGGSQDPVTRSWECARRGGQTSARKLLPFFPLSVFLRGHILKRLAHTNGLF</sequence>
<dbReference type="Proteomes" id="UP000437017">
    <property type="component" value="Unassembled WGS sequence"/>
</dbReference>
<feature type="compositionally biased region" description="Basic and acidic residues" evidence="1">
    <location>
        <begin position="8"/>
        <end position="26"/>
    </location>
</feature>
<evidence type="ECO:0000313" key="2">
    <source>
        <dbReference type="EMBL" id="KAB0401753.1"/>
    </source>
</evidence>
<feature type="region of interest" description="Disordered" evidence="1">
    <location>
        <begin position="1"/>
        <end position="33"/>
    </location>
</feature>
<evidence type="ECO:0000256" key="1">
    <source>
        <dbReference type="SAM" id="MobiDB-lite"/>
    </source>
</evidence>
<dbReference type="AlphaFoldDB" id="A0A6A1Q3N5"/>
<comment type="caution">
    <text evidence="2">The sequence shown here is derived from an EMBL/GenBank/DDBJ whole genome shotgun (WGS) entry which is preliminary data.</text>
</comment>
<gene>
    <name evidence="2" type="ORF">E2I00_016113</name>
</gene>
<reference evidence="2 3" key="1">
    <citation type="journal article" date="2019" name="PLoS ONE">
        <title>Genomic analyses reveal an absence of contemporary introgressive admixture between fin whales and blue whales, despite known hybrids.</title>
        <authorList>
            <person name="Westbury M.V."/>
            <person name="Petersen B."/>
            <person name="Lorenzen E.D."/>
        </authorList>
    </citation>
    <scope>NUCLEOTIDE SEQUENCE [LARGE SCALE GENOMIC DNA]</scope>
    <source>
        <strain evidence="2">FinWhale-01</strain>
    </source>
</reference>
<evidence type="ECO:0000313" key="3">
    <source>
        <dbReference type="Proteomes" id="UP000437017"/>
    </source>
</evidence>
<dbReference type="OrthoDB" id="10615474at2759"/>
<organism evidence="2 3">
    <name type="scientific">Balaenoptera physalus</name>
    <name type="common">Fin whale</name>
    <name type="synonym">Balaena physalus</name>
    <dbReference type="NCBI Taxonomy" id="9770"/>
    <lineage>
        <taxon>Eukaryota</taxon>
        <taxon>Metazoa</taxon>
        <taxon>Chordata</taxon>
        <taxon>Craniata</taxon>
        <taxon>Vertebrata</taxon>
        <taxon>Euteleostomi</taxon>
        <taxon>Mammalia</taxon>
        <taxon>Eutheria</taxon>
        <taxon>Laurasiatheria</taxon>
        <taxon>Artiodactyla</taxon>
        <taxon>Whippomorpha</taxon>
        <taxon>Cetacea</taxon>
        <taxon>Mysticeti</taxon>
        <taxon>Balaenopteridae</taxon>
        <taxon>Balaenoptera</taxon>
    </lineage>
</organism>
<feature type="non-terminal residue" evidence="2">
    <location>
        <position position="132"/>
    </location>
</feature>
<proteinExistence type="predicted"/>
<dbReference type="EMBL" id="SGJD01001150">
    <property type="protein sequence ID" value="KAB0401753.1"/>
    <property type="molecule type" value="Genomic_DNA"/>
</dbReference>